<reference evidence="3" key="1">
    <citation type="submission" date="2022-11" db="UniProtKB">
        <authorList>
            <consortium name="WormBaseParasite"/>
        </authorList>
    </citation>
    <scope>IDENTIFICATION</scope>
</reference>
<feature type="transmembrane region" description="Helical" evidence="1">
    <location>
        <begin position="27"/>
        <end position="46"/>
    </location>
</feature>
<keyword evidence="1" id="KW-0472">Membrane</keyword>
<accession>A0A914E0W7</accession>
<keyword evidence="2" id="KW-1185">Reference proteome</keyword>
<proteinExistence type="predicted"/>
<keyword evidence="1" id="KW-1133">Transmembrane helix</keyword>
<keyword evidence="1" id="KW-0812">Transmembrane</keyword>
<dbReference type="AlphaFoldDB" id="A0A914E0W7"/>
<name>A0A914E0W7_9BILA</name>
<evidence type="ECO:0000313" key="3">
    <source>
        <dbReference type="WBParaSite" id="ACRNAN_scaffold5022.g23944.t1"/>
    </source>
</evidence>
<evidence type="ECO:0000313" key="2">
    <source>
        <dbReference type="Proteomes" id="UP000887540"/>
    </source>
</evidence>
<evidence type="ECO:0000256" key="1">
    <source>
        <dbReference type="SAM" id="Phobius"/>
    </source>
</evidence>
<protein>
    <submittedName>
        <fullName evidence="3">Uncharacterized protein</fullName>
    </submittedName>
</protein>
<feature type="transmembrane region" description="Helical" evidence="1">
    <location>
        <begin position="73"/>
        <end position="95"/>
    </location>
</feature>
<organism evidence="2 3">
    <name type="scientific">Acrobeloides nanus</name>
    <dbReference type="NCBI Taxonomy" id="290746"/>
    <lineage>
        <taxon>Eukaryota</taxon>
        <taxon>Metazoa</taxon>
        <taxon>Ecdysozoa</taxon>
        <taxon>Nematoda</taxon>
        <taxon>Chromadorea</taxon>
        <taxon>Rhabditida</taxon>
        <taxon>Tylenchina</taxon>
        <taxon>Cephalobomorpha</taxon>
        <taxon>Cephaloboidea</taxon>
        <taxon>Cephalobidae</taxon>
        <taxon>Acrobeloides</taxon>
    </lineage>
</organism>
<dbReference type="WBParaSite" id="ACRNAN_scaffold5022.g23944.t1">
    <property type="protein sequence ID" value="ACRNAN_scaffold5022.g23944.t1"/>
    <property type="gene ID" value="ACRNAN_scaffold5022.g23944"/>
</dbReference>
<feature type="transmembrane region" description="Helical" evidence="1">
    <location>
        <begin position="111"/>
        <end position="133"/>
    </location>
</feature>
<sequence length="218" mass="24448">MIMSTERIFAVYKPGIYNYYFTTKTKIGLVLTAICVQMLLILTAALTTMDNYTLNASQRCAIISSTSIEFSTFHFTFIVFGYVVSVISLTIIYFLHKKATQGVINKKGPKLFVFIVINALDAVLLSSYSFVMIGARYGLFIPNDITISLVTSTTGLISLVHTAMNLLFHEEYRRQIRKFARRIVGLQNTTSMNAVSKFGPTSMFVRVNPTKTATTVRN</sequence>
<dbReference type="Gene3D" id="1.20.1070.10">
    <property type="entry name" value="Rhodopsin 7-helix transmembrane proteins"/>
    <property type="match status" value="1"/>
</dbReference>
<feature type="transmembrane region" description="Helical" evidence="1">
    <location>
        <begin position="145"/>
        <end position="168"/>
    </location>
</feature>
<dbReference type="Proteomes" id="UP000887540">
    <property type="component" value="Unplaced"/>
</dbReference>